<evidence type="ECO:0000313" key="1">
    <source>
        <dbReference type="EMBL" id="WDE02611.1"/>
    </source>
</evidence>
<proteinExistence type="predicted"/>
<organism evidence="1 2">
    <name type="scientific">Thalassomonas actiniarum</name>
    <dbReference type="NCBI Taxonomy" id="485447"/>
    <lineage>
        <taxon>Bacteria</taxon>
        <taxon>Pseudomonadati</taxon>
        <taxon>Pseudomonadota</taxon>
        <taxon>Gammaproteobacteria</taxon>
        <taxon>Alteromonadales</taxon>
        <taxon>Colwelliaceae</taxon>
        <taxon>Thalassomonas</taxon>
    </lineage>
</organism>
<protein>
    <recommendedName>
        <fullName evidence="3">Peptidase MA-like domain-containing protein</fullName>
    </recommendedName>
</protein>
<name>A0AAF0C6S5_9GAMM</name>
<dbReference type="KEGG" id="tact:SG35_029855"/>
<gene>
    <name evidence="1" type="ORF">SG35_029855</name>
</gene>
<dbReference type="AlphaFoldDB" id="A0AAF0C6S5"/>
<evidence type="ECO:0008006" key="3">
    <source>
        <dbReference type="Google" id="ProtNLM"/>
    </source>
</evidence>
<sequence length="282" mass="32525">MAKTPSYCWQDPKFQAIELKAGKGAFTIYHYAQDKQLATEIADSALALDSELQNFFELDRQSAFRLYVATDRAHWERLAGTNLDWEKAWYVVGSMLTANDQVVINPDKWDKRSHDFVVLRELVKHELAHSYAYALRGEFDSEQCLLKSDDELAQEQEKSMSPYWIEEGLATVVAGQMLTWKDRLVKSLKENAGFAHAMDPKRPNYSRAGAATLFLLETYGKSSYFEALKLVTNGCRDDQAKCNAKFLGHFNKDNHQLERQWLDYINKKWPEYKEDRTAKQAG</sequence>
<dbReference type="Proteomes" id="UP000032568">
    <property type="component" value="Chromosome pTact"/>
</dbReference>
<keyword evidence="2" id="KW-1185">Reference proteome</keyword>
<evidence type="ECO:0000313" key="2">
    <source>
        <dbReference type="Proteomes" id="UP000032568"/>
    </source>
</evidence>
<reference evidence="1 2" key="1">
    <citation type="journal article" date="2015" name="Genome Announc.">
        <title>Draft Genome Sequences of Marine Isolates of Thalassomonas viridans and Thalassomonas actiniarum.</title>
        <authorList>
            <person name="Olonade I."/>
            <person name="van Zyl L.J."/>
            <person name="Trindade M."/>
        </authorList>
    </citation>
    <scope>NUCLEOTIDE SEQUENCE [LARGE SCALE GENOMIC DNA]</scope>
    <source>
        <strain evidence="1 2">A5K-106</strain>
    </source>
</reference>
<reference evidence="1 2" key="2">
    <citation type="journal article" date="2022" name="Mar. Drugs">
        <title>Bioassay-Guided Fractionation Leads to the Detection of Cholic Acid Generated by the Rare Thalassomonas sp.</title>
        <authorList>
            <person name="Pheiffer F."/>
            <person name="Schneider Y.K."/>
            <person name="Hansen E.H."/>
            <person name="Andersen J.H."/>
            <person name="Isaksson J."/>
            <person name="Busche T."/>
            <person name="R C."/>
            <person name="Kalinowski J."/>
            <person name="Zyl L.V."/>
            <person name="Trindade M."/>
        </authorList>
    </citation>
    <scope>NUCLEOTIDE SEQUENCE [LARGE SCALE GENOMIC DNA]</scope>
    <source>
        <strain evidence="1 2">A5K-106</strain>
    </source>
</reference>
<dbReference type="EMBL" id="CP059736">
    <property type="protein sequence ID" value="WDE02611.1"/>
    <property type="molecule type" value="Genomic_DNA"/>
</dbReference>
<accession>A0AAF0C6S5</accession>